<dbReference type="PANTHER" id="PTHR13068">
    <property type="entry name" value="CGI-12 PROTEIN-RELATED"/>
    <property type="match status" value="1"/>
</dbReference>
<evidence type="ECO:0000256" key="3">
    <source>
        <dbReference type="ARBA" id="ARBA00022946"/>
    </source>
</evidence>
<organism evidence="4 5">
    <name type="scientific">Rehmannia glutinosa</name>
    <name type="common">Chinese foxglove</name>
    <dbReference type="NCBI Taxonomy" id="99300"/>
    <lineage>
        <taxon>Eukaryota</taxon>
        <taxon>Viridiplantae</taxon>
        <taxon>Streptophyta</taxon>
        <taxon>Embryophyta</taxon>
        <taxon>Tracheophyta</taxon>
        <taxon>Spermatophyta</taxon>
        <taxon>Magnoliopsida</taxon>
        <taxon>eudicotyledons</taxon>
        <taxon>Gunneridae</taxon>
        <taxon>Pentapetalae</taxon>
        <taxon>asterids</taxon>
        <taxon>lamiids</taxon>
        <taxon>Lamiales</taxon>
        <taxon>Orobanchaceae</taxon>
        <taxon>Rehmannieae</taxon>
        <taxon>Rehmannia</taxon>
    </lineage>
</organism>
<evidence type="ECO:0000256" key="2">
    <source>
        <dbReference type="ARBA" id="ARBA00022472"/>
    </source>
</evidence>
<keyword evidence="5" id="KW-1185">Reference proteome</keyword>
<sequence>MLKFKLARQLRCLLVPSVPHNSLTVTYETLLFPISSLFTASQNRTCTSTPHLNPKNSLLVNYLTDSLKFPKTQAIAISTRFSSSIDSTEKPEATVRYLKALGFSDTQLLSSIKRQPTILFADVEKTLKPKVTFYQELGLCGPRLGILISKNPALLTSSLDKKLKPSIGVIKKVLELDGTKTKNNDISDLMFRILSRYAWVIGNDSRLQSNIIYLRRCGVIGSQLIMLLKTEPRLFSIREEELKNLVSRAIGMGFEMGSRMLVYGILALYCNSAETINRKFELLRKFGFSRDDCNLIFVKSPALFKVSEAKLRRGIEFFTHTLMLDKSVLVGSPFLLMFSVEKRMIPRFKFLETIKSRGLLGKQPSFITVLIMPDKEFVEKFISRFEDDAKELKVAYENHLLESSEV</sequence>
<keyword evidence="2" id="KW-0804">Transcription</keyword>
<dbReference type="Gene3D" id="1.25.70.10">
    <property type="entry name" value="Transcription termination factor 3, mitochondrial"/>
    <property type="match status" value="2"/>
</dbReference>
<dbReference type="EMBL" id="JABTTQ020003341">
    <property type="protein sequence ID" value="KAK6118401.1"/>
    <property type="molecule type" value="Genomic_DNA"/>
</dbReference>
<keyword evidence="2" id="KW-0805">Transcription regulation</keyword>
<keyword evidence="3" id="KW-0809">Transit peptide</keyword>
<gene>
    <name evidence="4" type="ORF">DH2020_047818</name>
</gene>
<comment type="similarity">
    <text evidence="1">Belongs to the mTERF family.</text>
</comment>
<evidence type="ECO:0000313" key="5">
    <source>
        <dbReference type="Proteomes" id="UP001318860"/>
    </source>
</evidence>
<comment type="caution">
    <text evidence="4">The sequence shown here is derived from an EMBL/GenBank/DDBJ whole genome shotgun (WGS) entry which is preliminary data.</text>
</comment>
<name>A0ABR0U7E8_REHGL</name>
<keyword evidence="2" id="KW-0806">Transcription termination</keyword>
<reference evidence="4 5" key="1">
    <citation type="journal article" date="2021" name="Comput. Struct. Biotechnol. J.">
        <title>De novo genome assembly of the potent medicinal plant Rehmannia glutinosa using nanopore technology.</title>
        <authorList>
            <person name="Ma L."/>
            <person name="Dong C."/>
            <person name="Song C."/>
            <person name="Wang X."/>
            <person name="Zheng X."/>
            <person name="Niu Y."/>
            <person name="Chen S."/>
            <person name="Feng W."/>
        </authorList>
    </citation>
    <scope>NUCLEOTIDE SEQUENCE [LARGE SCALE GENOMIC DNA]</scope>
    <source>
        <strain evidence="4">DH-2019</strain>
    </source>
</reference>
<dbReference type="InterPro" id="IPR003690">
    <property type="entry name" value="MTERF"/>
</dbReference>
<dbReference type="SMART" id="SM00733">
    <property type="entry name" value="Mterf"/>
    <property type="match status" value="7"/>
</dbReference>
<protein>
    <submittedName>
        <fullName evidence="4">Uncharacterized protein</fullName>
    </submittedName>
</protein>
<dbReference type="InterPro" id="IPR038538">
    <property type="entry name" value="MTERF_sf"/>
</dbReference>
<evidence type="ECO:0000256" key="1">
    <source>
        <dbReference type="ARBA" id="ARBA00007692"/>
    </source>
</evidence>
<accession>A0ABR0U7E8</accession>
<proteinExistence type="inferred from homology"/>
<dbReference type="Proteomes" id="UP001318860">
    <property type="component" value="Unassembled WGS sequence"/>
</dbReference>
<dbReference type="PANTHER" id="PTHR13068:SF173">
    <property type="entry name" value="EMB|CAB62602.1"/>
    <property type="match status" value="1"/>
</dbReference>
<dbReference type="Pfam" id="PF02536">
    <property type="entry name" value="mTERF"/>
    <property type="match status" value="2"/>
</dbReference>
<evidence type="ECO:0000313" key="4">
    <source>
        <dbReference type="EMBL" id="KAK6118401.1"/>
    </source>
</evidence>